<evidence type="ECO:0000313" key="2">
    <source>
        <dbReference type="Proteomes" id="UP000324222"/>
    </source>
</evidence>
<gene>
    <name evidence="1" type="ORF">E2C01_003219</name>
</gene>
<protein>
    <submittedName>
        <fullName evidence="1">Uncharacterized protein</fullName>
    </submittedName>
</protein>
<dbReference type="Proteomes" id="UP000324222">
    <property type="component" value="Unassembled WGS sequence"/>
</dbReference>
<comment type="caution">
    <text evidence="1">The sequence shown here is derived from an EMBL/GenBank/DDBJ whole genome shotgun (WGS) entry which is preliminary data.</text>
</comment>
<accession>A0A5B7CLM0</accession>
<dbReference type="AlphaFoldDB" id="A0A5B7CLM0"/>
<sequence length="41" mass="4544">MCPSTEGVKPQNKIKIVLNTVESLISSVPGRAFIFILLTIW</sequence>
<keyword evidence="2" id="KW-1185">Reference proteome</keyword>
<dbReference type="EMBL" id="VSRR010000122">
    <property type="protein sequence ID" value="MPC10582.1"/>
    <property type="molecule type" value="Genomic_DNA"/>
</dbReference>
<organism evidence="1 2">
    <name type="scientific">Portunus trituberculatus</name>
    <name type="common">Swimming crab</name>
    <name type="synonym">Neptunus trituberculatus</name>
    <dbReference type="NCBI Taxonomy" id="210409"/>
    <lineage>
        <taxon>Eukaryota</taxon>
        <taxon>Metazoa</taxon>
        <taxon>Ecdysozoa</taxon>
        <taxon>Arthropoda</taxon>
        <taxon>Crustacea</taxon>
        <taxon>Multicrustacea</taxon>
        <taxon>Malacostraca</taxon>
        <taxon>Eumalacostraca</taxon>
        <taxon>Eucarida</taxon>
        <taxon>Decapoda</taxon>
        <taxon>Pleocyemata</taxon>
        <taxon>Brachyura</taxon>
        <taxon>Eubrachyura</taxon>
        <taxon>Portunoidea</taxon>
        <taxon>Portunidae</taxon>
        <taxon>Portuninae</taxon>
        <taxon>Portunus</taxon>
    </lineage>
</organism>
<name>A0A5B7CLM0_PORTR</name>
<proteinExistence type="predicted"/>
<reference evidence="1 2" key="1">
    <citation type="submission" date="2019-05" db="EMBL/GenBank/DDBJ databases">
        <title>Another draft genome of Portunus trituberculatus and its Hox gene families provides insights of decapod evolution.</title>
        <authorList>
            <person name="Jeong J.-H."/>
            <person name="Song I."/>
            <person name="Kim S."/>
            <person name="Choi T."/>
            <person name="Kim D."/>
            <person name="Ryu S."/>
            <person name="Kim W."/>
        </authorList>
    </citation>
    <scope>NUCLEOTIDE SEQUENCE [LARGE SCALE GENOMIC DNA]</scope>
    <source>
        <tissue evidence="1">Muscle</tissue>
    </source>
</reference>
<evidence type="ECO:0000313" key="1">
    <source>
        <dbReference type="EMBL" id="MPC10582.1"/>
    </source>
</evidence>